<reference evidence="2 3" key="1">
    <citation type="submission" date="2024-09" db="EMBL/GenBank/DDBJ databases">
        <authorList>
            <person name="Sun Q."/>
            <person name="Mori K."/>
        </authorList>
    </citation>
    <scope>NUCLEOTIDE SEQUENCE [LARGE SCALE GENOMIC DNA]</scope>
    <source>
        <strain evidence="2 3">TISTR 2452</strain>
    </source>
</reference>
<keyword evidence="3" id="KW-1185">Reference proteome</keyword>
<dbReference type="EMBL" id="JBHMDO010000047">
    <property type="protein sequence ID" value="MFB9330214.1"/>
    <property type="molecule type" value="Genomic_DNA"/>
</dbReference>
<evidence type="ECO:0000256" key="1">
    <source>
        <dbReference type="SAM" id="Phobius"/>
    </source>
</evidence>
<evidence type="ECO:0000313" key="2">
    <source>
        <dbReference type="EMBL" id="MFB9330214.1"/>
    </source>
</evidence>
<proteinExistence type="predicted"/>
<evidence type="ECO:0000313" key="3">
    <source>
        <dbReference type="Proteomes" id="UP001589747"/>
    </source>
</evidence>
<gene>
    <name evidence="2" type="ORF">ACFFSY_30080</name>
</gene>
<comment type="caution">
    <text evidence="2">The sequence shown here is derived from an EMBL/GenBank/DDBJ whole genome shotgun (WGS) entry which is preliminary data.</text>
</comment>
<accession>A0ABV5KYD8</accession>
<sequence length="63" mass="7391">MRRNKWIFAIGLIGLLLAANNGIYYFTTKRTLEERLREELAAFAKQIEISIELSRLGAEEYER</sequence>
<keyword evidence="1" id="KW-0472">Membrane</keyword>
<feature type="transmembrane region" description="Helical" evidence="1">
    <location>
        <begin position="6"/>
        <end position="27"/>
    </location>
</feature>
<organism evidence="2 3">
    <name type="scientific">Paenibacillus aurantiacus</name>
    <dbReference type="NCBI Taxonomy" id="1936118"/>
    <lineage>
        <taxon>Bacteria</taxon>
        <taxon>Bacillati</taxon>
        <taxon>Bacillota</taxon>
        <taxon>Bacilli</taxon>
        <taxon>Bacillales</taxon>
        <taxon>Paenibacillaceae</taxon>
        <taxon>Paenibacillus</taxon>
    </lineage>
</organism>
<dbReference type="Proteomes" id="UP001589747">
    <property type="component" value="Unassembled WGS sequence"/>
</dbReference>
<keyword evidence="1" id="KW-0812">Transmembrane</keyword>
<dbReference type="RefSeq" id="WP_377501199.1">
    <property type="nucleotide sequence ID" value="NZ_JBHMDO010000047.1"/>
</dbReference>
<protein>
    <submittedName>
        <fullName evidence="2">Uncharacterized protein</fullName>
    </submittedName>
</protein>
<name>A0ABV5KYD8_9BACL</name>
<keyword evidence="1" id="KW-1133">Transmembrane helix</keyword>